<feature type="transmembrane region" description="Helical" evidence="1">
    <location>
        <begin position="59"/>
        <end position="79"/>
    </location>
</feature>
<name>A0A2W4TRM8_9CYAN</name>
<protein>
    <submittedName>
        <fullName evidence="2">Uncharacterized protein</fullName>
    </submittedName>
</protein>
<reference evidence="2 3" key="2">
    <citation type="submission" date="2018-06" db="EMBL/GenBank/DDBJ databases">
        <title>Metagenomic assembly of (sub)arctic Cyanobacteria and their associated microbiome from non-axenic cultures.</title>
        <authorList>
            <person name="Baurain D."/>
        </authorList>
    </citation>
    <scope>NUCLEOTIDE SEQUENCE [LARGE SCALE GENOMIC DNA]</scope>
    <source>
        <strain evidence="2">ULC129bin1</strain>
    </source>
</reference>
<comment type="caution">
    <text evidence="2">The sequence shown here is derived from an EMBL/GenBank/DDBJ whole genome shotgun (WGS) entry which is preliminary data.</text>
</comment>
<feature type="transmembrane region" description="Helical" evidence="1">
    <location>
        <begin position="18"/>
        <end position="38"/>
    </location>
</feature>
<keyword evidence="1" id="KW-0472">Membrane</keyword>
<evidence type="ECO:0000313" key="3">
    <source>
        <dbReference type="Proteomes" id="UP000249354"/>
    </source>
</evidence>
<dbReference type="EMBL" id="QBMC01000259">
    <property type="protein sequence ID" value="PZO09340.1"/>
    <property type="molecule type" value="Genomic_DNA"/>
</dbReference>
<dbReference type="Proteomes" id="UP000249354">
    <property type="component" value="Unassembled WGS sequence"/>
</dbReference>
<proteinExistence type="predicted"/>
<accession>A0A2W4TRM8</accession>
<dbReference type="AlphaFoldDB" id="A0A2W4TRM8"/>
<keyword evidence="1" id="KW-1133">Transmembrane helix</keyword>
<sequence>MSNAKFVEGFSSNLANRWVSTLFTPAFVFWLGGGLAGLQQIGWKRIAQFFSTLPEPLPIGLGVLALLVVSASGFMAQQFEFPVLRLLEGYWPRWCRPLSKRLVKQQKRKWKEIDKQWQDFNRKGLKSLTPEERQDYIQADLQLSSFPDTERLLPTRLGNILRSAEDRCTAKYGLDVIICWPRLWLLLPDAVKTELSASRAALDLTVRMWLWGLLFALWSPVFWVWWPLLLGLVVIWLAYQWMLQAAQMYGDLLESAFDLYRFQLYETLHWPKPTTPTEERTLGKDLTDYLWHGSRQNFPKFIYGKE</sequence>
<keyword evidence="1" id="KW-0812">Transmembrane</keyword>
<feature type="transmembrane region" description="Helical" evidence="1">
    <location>
        <begin position="208"/>
        <end position="239"/>
    </location>
</feature>
<evidence type="ECO:0000256" key="1">
    <source>
        <dbReference type="SAM" id="Phobius"/>
    </source>
</evidence>
<evidence type="ECO:0000313" key="2">
    <source>
        <dbReference type="EMBL" id="PZO09340.1"/>
    </source>
</evidence>
<organism evidence="2 3">
    <name type="scientific">Leptolyngbya foveolarum</name>
    <dbReference type="NCBI Taxonomy" id="47253"/>
    <lineage>
        <taxon>Bacteria</taxon>
        <taxon>Bacillati</taxon>
        <taxon>Cyanobacteriota</taxon>
        <taxon>Cyanophyceae</taxon>
        <taxon>Leptolyngbyales</taxon>
        <taxon>Leptolyngbyaceae</taxon>
        <taxon>Leptolyngbya group</taxon>
        <taxon>Leptolyngbya</taxon>
    </lineage>
</organism>
<gene>
    <name evidence="2" type="ORF">DCF25_21830</name>
</gene>
<reference evidence="3" key="1">
    <citation type="submission" date="2018-04" db="EMBL/GenBank/DDBJ databases">
        <authorList>
            <person name="Cornet L."/>
        </authorList>
    </citation>
    <scope>NUCLEOTIDE SEQUENCE [LARGE SCALE GENOMIC DNA]</scope>
</reference>